<comment type="caution">
    <text evidence="1">The sequence shown here is derived from an EMBL/GenBank/DDBJ whole genome shotgun (WGS) entry which is preliminary data.</text>
</comment>
<dbReference type="EMBL" id="CAJVRL010000099">
    <property type="protein sequence ID" value="CAG8960384.1"/>
    <property type="molecule type" value="Genomic_DNA"/>
</dbReference>
<protein>
    <submittedName>
        <fullName evidence="1">Uncharacterized protein</fullName>
    </submittedName>
</protein>
<evidence type="ECO:0000313" key="1">
    <source>
        <dbReference type="EMBL" id="CAG8960384.1"/>
    </source>
</evidence>
<keyword evidence="2" id="KW-1185">Reference proteome</keyword>
<proteinExistence type="predicted"/>
<sequence length="111" mass="12059">MFPPEKSISSPHSPTLHYFTYYSTSNHSTIANMRVAQEGLRDAETIVGPQTIHTLSTATEDLSHPATQIAKLLALFRTRSSIPSAAQALATELEGETDNVIQELGLSKHSP</sequence>
<dbReference type="AlphaFoldDB" id="A0A9N9L786"/>
<evidence type="ECO:0000313" key="2">
    <source>
        <dbReference type="Proteomes" id="UP000696280"/>
    </source>
</evidence>
<gene>
    <name evidence="1" type="ORF">HYFRA_00008101</name>
</gene>
<organism evidence="1 2">
    <name type="scientific">Hymenoscyphus fraxineus</name>
    <dbReference type="NCBI Taxonomy" id="746836"/>
    <lineage>
        <taxon>Eukaryota</taxon>
        <taxon>Fungi</taxon>
        <taxon>Dikarya</taxon>
        <taxon>Ascomycota</taxon>
        <taxon>Pezizomycotina</taxon>
        <taxon>Leotiomycetes</taxon>
        <taxon>Helotiales</taxon>
        <taxon>Helotiaceae</taxon>
        <taxon>Hymenoscyphus</taxon>
    </lineage>
</organism>
<reference evidence="1" key="1">
    <citation type="submission" date="2021-07" db="EMBL/GenBank/DDBJ databases">
        <authorList>
            <person name="Durling M."/>
        </authorList>
    </citation>
    <scope>NUCLEOTIDE SEQUENCE</scope>
</reference>
<accession>A0A9N9L786</accession>
<name>A0A9N9L786_9HELO</name>
<dbReference type="Proteomes" id="UP000696280">
    <property type="component" value="Unassembled WGS sequence"/>
</dbReference>